<name>A0AAN9A738_HALRR</name>
<accession>A0AAN9A738</accession>
<dbReference type="Proteomes" id="UP001381693">
    <property type="component" value="Unassembled WGS sequence"/>
</dbReference>
<organism evidence="2 3">
    <name type="scientific">Halocaridina rubra</name>
    <name type="common">Hawaiian red shrimp</name>
    <dbReference type="NCBI Taxonomy" id="373956"/>
    <lineage>
        <taxon>Eukaryota</taxon>
        <taxon>Metazoa</taxon>
        <taxon>Ecdysozoa</taxon>
        <taxon>Arthropoda</taxon>
        <taxon>Crustacea</taxon>
        <taxon>Multicrustacea</taxon>
        <taxon>Malacostraca</taxon>
        <taxon>Eumalacostraca</taxon>
        <taxon>Eucarida</taxon>
        <taxon>Decapoda</taxon>
        <taxon>Pleocyemata</taxon>
        <taxon>Caridea</taxon>
        <taxon>Atyoidea</taxon>
        <taxon>Atyidae</taxon>
        <taxon>Halocaridina</taxon>
    </lineage>
</organism>
<keyword evidence="1" id="KW-1133">Transmembrane helix</keyword>
<keyword evidence="1" id="KW-0812">Transmembrane</keyword>
<evidence type="ECO:0000313" key="2">
    <source>
        <dbReference type="EMBL" id="KAK7072292.1"/>
    </source>
</evidence>
<proteinExistence type="predicted"/>
<sequence length="208" mass="24116">MPEEMKSRPIPTIVSSVPCEGLLFAALVILMAEDPTNITKTYEEVARYTMSPWLYPETEEIMKDLAEAFYYDKNSRNHPGLLLEQLSEITILATVYGMQLQRLHTQEPQCTRTYSHFRTGLQNLLDLILFVPLFTAIPSTANAWVITASLHKYLHFISQIHIKCNPHHWKLHFKLSKYTVRMACQRVKHITLARLDILKLYIDLGQDD</sequence>
<dbReference type="AlphaFoldDB" id="A0AAN9A738"/>
<comment type="caution">
    <text evidence="2">The sequence shown here is derived from an EMBL/GenBank/DDBJ whole genome shotgun (WGS) entry which is preliminary data.</text>
</comment>
<protein>
    <submittedName>
        <fullName evidence="2">Uncharacterized protein</fullName>
    </submittedName>
</protein>
<reference evidence="2 3" key="1">
    <citation type="submission" date="2023-11" db="EMBL/GenBank/DDBJ databases">
        <title>Halocaridina rubra genome assembly.</title>
        <authorList>
            <person name="Smith C."/>
        </authorList>
    </citation>
    <scope>NUCLEOTIDE SEQUENCE [LARGE SCALE GENOMIC DNA]</scope>
    <source>
        <strain evidence="2">EP-1</strain>
        <tissue evidence="2">Whole</tissue>
    </source>
</reference>
<keyword evidence="3" id="KW-1185">Reference proteome</keyword>
<evidence type="ECO:0000313" key="3">
    <source>
        <dbReference type="Proteomes" id="UP001381693"/>
    </source>
</evidence>
<feature type="transmembrane region" description="Helical" evidence="1">
    <location>
        <begin position="12"/>
        <end position="32"/>
    </location>
</feature>
<dbReference type="EMBL" id="JAXCGZ010013560">
    <property type="protein sequence ID" value="KAK7072292.1"/>
    <property type="molecule type" value="Genomic_DNA"/>
</dbReference>
<evidence type="ECO:0000256" key="1">
    <source>
        <dbReference type="SAM" id="Phobius"/>
    </source>
</evidence>
<gene>
    <name evidence="2" type="ORF">SK128_016226</name>
</gene>
<keyword evidence="1" id="KW-0472">Membrane</keyword>